<proteinExistence type="predicted"/>
<evidence type="ECO:0000313" key="2">
    <source>
        <dbReference type="EMBL" id="EAY30704.1"/>
    </source>
</evidence>
<keyword evidence="3" id="KW-1185">Reference proteome</keyword>
<keyword evidence="1" id="KW-1133">Transmembrane helix</keyword>
<protein>
    <recommendedName>
        <fullName evidence="4">PepSY domain-containing protein</fullName>
    </recommendedName>
</protein>
<keyword evidence="1" id="KW-0472">Membrane</keyword>
<comment type="caution">
    <text evidence="2">The sequence shown here is derived from an EMBL/GenBank/DDBJ whole genome shotgun (WGS) entry which is preliminary data.</text>
</comment>
<evidence type="ECO:0008006" key="4">
    <source>
        <dbReference type="Google" id="ProtNLM"/>
    </source>
</evidence>
<name>A1ZFD0_MICM2</name>
<organism evidence="2 3">
    <name type="scientific">Microscilla marina ATCC 23134</name>
    <dbReference type="NCBI Taxonomy" id="313606"/>
    <lineage>
        <taxon>Bacteria</taxon>
        <taxon>Pseudomonadati</taxon>
        <taxon>Bacteroidota</taxon>
        <taxon>Cytophagia</taxon>
        <taxon>Cytophagales</taxon>
        <taxon>Microscillaceae</taxon>
        <taxon>Microscilla</taxon>
    </lineage>
</organism>
<keyword evidence="1" id="KW-0812">Transmembrane</keyword>
<feature type="transmembrane region" description="Helical" evidence="1">
    <location>
        <begin position="466"/>
        <end position="487"/>
    </location>
</feature>
<dbReference type="Pfam" id="PF03929">
    <property type="entry name" value="PepSY_TM"/>
    <property type="match status" value="1"/>
</dbReference>
<dbReference type="Proteomes" id="UP000004095">
    <property type="component" value="Unassembled WGS sequence"/>
</dbReference>
<dbReference type="AlphaFoldDB" id="A1ZFD0"/>
<dbReference type="EMBL" id="AAWS01000005">
    <property type="protein sequence ID" value="EAY30704.1"/>
    <property type="molecule type" value="Genomic_DNA"/>
</dbReference>
<gene>
    <name evidence="2" type="ORF">M23134_01028</name>
</gene>
<evidence type="ECO:0000256" key="1">
    <source>
        <dbReference type="SAM" id="Phobius"/>
    </source>
</evidence>
<dbReference type="PANTHER" id="PTHR34219">
    <property type="entry name" value="IRON-REGULATED INNER MEMBRANE PROTEIN-RELATED"/>
    <property type="match status" value="1"/>
</dbReference>
<dbReference type="eggNOG" id="COG3182">
    <property type="taxonomic scope" value="Bacteria"/>
</dbReference>
<sequence length="497" mass="58055">MAKNRMKKLTKKMLWVHRYTGFALSLLFLFWFLSGFVMMYKGFPYLNKKETLARAEGIAPSKNWVTPQELYLKHNLVNHHWESISVVSISGRPIYRLQDTQGKFYCFFADTGQKVPAFGKNEAKRIVNQFTGNKVKIAHIEKMTELDQWTPRTRFLPYLPAYRVYLDDHKGTVCYVSSITGQLFQKLNTADKIWAWLGPIPHWIYFKNLRIHTQLWRDVVVALSLVGVVMCLAGLYMGIVRTRRKKGNKWAFSPYKKVWFKWHHYTGFIFGLFTFTWILSGLFSMNPWKWSPSNSLSSQAKKVWQGGKLSPKLFSISPGKAIANMKEKVSELTLTRFAGKPYYQIQMASGTSKLLPGNHQYAPLERLDNQSYIQQVQAIHPKVKVLRVQELTDYDAYYYNKHRTKPLPVLKIDLADNSNTTYYINPKTAKVAMKYENTSRINRWVYHGLHSLDFPALFFRRPLWDIIVIILLLGGTSLSITGLVLTWKWFKRKVNFR</sequence>
<dbReference type="PANTHER" id="PTHR34219:SF6">
    <property type="entry name" value="BLR3280 PROTEIN"/>
    <property type="match status" value="1"/>
</dbReference>
<accession>A1ZFD0</accession>
<feature type="transmembrane region" description="Helical" evidence="1">
    <location>
        <begin position="219"/>
        <end position="241"/>
    </location>
</feature>
<dbReference type="InterPro" id="IPR005625">
    <property type="entry name" value="PepSY-ass_TM"/>
</dbReference>
<evidence type="ECO:0000313" key="3">
    <source>
        <dbReference type="Proteomes" id="UP000004095"/>
    </source>
</evidence>
<reference evidence="2 3" key="1">
    <citation type="submission" date="2007-01" db="EMBL/GenBank/DDBJ databases">
        <authorList>
            <person name="Haygood M."/>
            <person name="Podell S."/>
            <person name="Anderson C."/>
            <person name="Hopkinson B."/>
            <person name="Roe K."/>
            <person name="Barbeau K."/>
            <person name="Gaasterland T."/>
            <person name="Ferriera S."/>
            <person name="Johnson J."/>
            <person name="Kravitz S."/>
            <person name="Beeson K."/>
            <person name="Sutton G."/>
            <person name="Rogers Y.-H."/>
            <person name="Friedman R."/>
            <person name="Frazier M."/>
            <person name="Venter J.C."/>
        </authorList>
    </citation>
    <scope>NUCLEOTIDE SEQUENCE [LARGE SCALE GENOMIC DNA]</scope>
    <source>
        <strain evidence="2 3">ATCC 23134</strain>
    </source>
</reference>
<feature type="transmembrane region" description="Helical" evidence="1">
    <location>
        <begin position="262"/>
        <end position="283"/>
    </location>
</feature>